<dbReference type="AlphaFoldDB" id="A0A059CMD3"/>
<name>A0A059CMD3_EUCGR</name>
<dbReference type="eggNOG" id="ENOG502SW4J">
    <property type="taxonomic scope" value="Eukaryota"/>
</dbReference>
<accession>A0A059CMD3</accession>
<gene>
    <name evidence="1" type="ORF">EUGRSUZ_C00514</name>
</gene>
<proteinExistence type="predicted"/>
<organism evidence="1">
    <name type="scientific">Eucalyptus grandis</name>
    <name type="common">Flooded gum</name>
    <dbReference type="NCBI Taxonomy" id="71139"/>
    <lineage>
        <taxon>Eukaryota</taxon>
        <taxon>Viridiplantae</taxon>
        <taxon>Streptophyta</taxon>
        <taxon>Embryophyta</taxon>
        <taxon>Tracheophyta</taxon>
        <taxon>Spermatophyta</taxon>
        <taxon>Magnoliopsida</taxon>
        <taxon>eudicotyledons</taxon>
        <taxon>Gunneridae</taxon>
        <taxon>Pentapetalae</taxon>
        <taxon>rosids</taxon>
        <taxon>malvids</taxon>
        <taxon>Myrtales</taxon>
        <taxon>Myrtaceae</taxon>
        <taxon>Myrtoideae</taxon>
        <taxon>Eucalypteae</taxon>
        <taxon>Eucalyptus</taxon>
    </lineage>
</organism>
<dbReference type="Gramene" id="KCW79080">
    <property type="protein sequence ID" value="KCW79080"/>
    <property type="gene ID" value="EUGRSUZ_C00514"/>
</dbReference>
<sequence length="67" mass="7588">MGVFLSLRKMVPQWTVVGLSLGCIMKKQLCLRHVIDAQKFEGEPVAKTTLPQRVPCRFLGTFVLRTN</sequence>
<dbReference type="EMBL" id="KK198755">
    <property type="protein sequence ID" value="KCW79080.1"/>
    <property type="molecule type" value="Genomic_DNA"/>
</dbReference>
<reference evidence="1" key="1">
    <citation type="submission" date="2013-07" db="EMBL/GenBank/DDBJ databases">
        <title>The genome of Eucalyptus grandis.</title>
        <authorList>
            <person name="Schmutz J."/>
            <person name="Hayes R."/>
            <person name="Myburg A."/>
            <person name="Tuskan G."/>
            <person name="Grattapaglia D."/>
            <person name="Rokhsar D.S."/>
        </authorList>
    </citation>
    <scope>NUCLEOTIDE SEQUENCE</scope>
    <source>
        <tissue evidence="1">Leaf extractions</tissue>
    </source>
</reference>
<protein>
    <submittedName>
        <fullName evidence="1">Uncharacterized protein</fullName>
    </submittedName>
</protein>
<evidence type="ECO:0000313" key="1">
    <source>
        <dbReference type="EMBL" id="KCW79080.1"/>
    </source>
</evidence>
<dbReference type="InParanoid" id="A0A059CMD3"/>